<name>A0A9P5GI02_PENCR</name>
<keyword evidence="2 3" id="KW-0040">ANK repeat</keyword>
<evidence type="ECO:0000313" key="5">
    <source>
        <dbReference type="EMBL" id="KAF7518942.1"/>
    </source>
</evidence>
<sequence>MPRIENLPTELILLIASYLPSESSLAALALSSHPFYGICNPCLYRYNVLHGNSSALDWAAENGKIDTLQKALDARAPLLKEQAKGKLRRQGPRCPQFGLQAWRTFREFQPHPISLAASAGHSNIVRCMVDRGVSANVSNPEGHTLLALAAINGDTSLAKYLLDIGACQDIRSFVGHRPVWIAAFKGYVDVVDVLLSAPKQNGNEPDKEDLMTDALFAAVFANQVPVVRLLLTHGVQVDVLARFDDTPPLIPANDGGNDFVPLQIVASGEEPDLFLDQIRPQPYAPLMLAAKQGHEELVRLLVPGTASLNRTKALAYAVSRRDRGVLEVLLQGGASPQFCLSDIPDSSEYREEWVQPLFTAVERDDRKSVGLLLDYGADANVRSPQKYINRTDRLFEHPLLWAVDEVKESMVNLLLERGADPDITDMLGQPALTHAIFSQNDAIVRSLLDHGANPYEAKDDCGRKLMGFWPMSESTWRLLQEAEIKWTKEHS</sequence>
<dbReference type="SMART" id="SM00248">
    <property type="entry name" value="ANK"/>
    <property type="match status" value="9"/>
</dbReference>
<evidence type="ECO:0000256" key="1">
    <source>
        <dbReference type="ARBA" id="ARBA00022737"/>
    </source>
</evidence>
<feature type="repeat" description="ANK" evidence="3">
    <location>
        <begin position="398"/>
        <end position="426"/>
    </location>
</feature>
<feature type="repeat" description="ANK" evidence="3">
    <location>
        <begin position="141"/>
        <end position="173"/>
    </location>
</feature>
<feature type="domain" description="F-box" evidence="4">
    <location>
        <begin position="4"/>
        <end position="46"/>
    </location>
</feature>
<dbReference type="PROSITE" id="PS50297">
    <property type="entry name" value="ANK_REP_REGION"/>
    <property type="match status" value="2"/>
</dbReference>
<dbReference type="Gene3D" id="1.25.40.20">
    <property type="entry name" value="Ankyrin repeat-containing domain"/>
    <property type="match status" value="1"/>
</dbReference>
<comment type="caution">
    <text evidence="5">The sequence shown here is derived from an EMBL/GenBank/DDBJ whole genome shotgun (WGS) entry which is preliminary data.</text>
</comment>
<evidence type="ECO:0000313" key="6">
    <source>
        <dbReference type="Proteomes" id="UP000701341"/>
    </source>
</evidence>
<dbReference type="InterPro" id="IPR001810">
    <property type="entry name" value="F-box_dom"/>
</dbReference>
<dbReference type="Pfam" id="PF12796">
    <property type="entry name" value="Ank_2"/>
    <property type="match status" value="3"/>
</dbReference>
<dbReference type="EMBL" id="JAAOZQ010000093">
    <property type="protein sequence ID" value="KAF7518942.1"/>
    <property type="molecule type" value="Genomic_DNA"/>
</dbReference>
<dbReference type="OrthoDB" id="366390at2759"/>
<dbReference type="PANTHER" id="PTHR24198">
    <property type="entry name" value="ANKYRIN REPEAT AND PROTEIN KINASE DOMAIN-CONTAINING PROTEIN"/>
    <property type="match status" value="1"/>
</dbReference>
<dbReference type="PANTHER" id="PTHR24198:SF165">
    <property type="entry name" value="ANKYRIN REPEAT-CONTAINING PROTEIN-RELATED"/>
    <property type="match status" value="1"/>
</dbReference>
<dbReference type="Proteomes" id="UP000701341">
    <property type="component" value="Unassembled WGS sequence"/>
</dbReference>
<organism evidence="5 6">
    <name type="scientific">Penicillium crustosum</name>
    <name type="common">Blue mold fungus</name>
    <dbReference type="NCBI Taxonomy" id="36656"/>
    <lineage>
        <taxon>Eukaryota</taxon>
        <taxon>Fungi</taxon>
        <taxon>Dikarya</taxon>
        <taxon>Ascomycota</taxon>
        <taxon>Pezizomycotina</taxon>
        <taxon>Eurotiomycetes</taxon>
        <taxon>Eurotiomycetidae</taxon>
        <taxon>Eurotiales</taxon>
        <taxon>Aspergillaceae</taxon>
        <taxon>Penicillium</taxon>
    </lineage>
</organism>
<dbReference type="Pfam" id="PF12937">
    <property type="entry name" value="F-box-like"/>
    <property type="match status" value="1"/>
</dbReference>
<feature type="repeat" description="ANK" evidence="3">
    <location>
        <begin position="352"/>
        <end position="384"/>
    </location>
</feature>
<dbReference type="PROSITE" id="PS50088">
    <property type="entry name" value="ANK_REPEAT"/>
    <property type="match status" value="4"/>
</dbReference>
<dbReference type="AlphaFoldDB" id="A0A9P5GI02"/>
<protein>
    <recommendedName>
        <fullName evidence="4">F-box domain-containing protein</fullName>
    </recommendedName>
</protein>
<proteinExistence type="predicted"/>
<dbReference type="InterPro" id="IPR036770">
    <property type="entry name" value="Ankyrin_rpt-contain_sf"/>
</dbReference>
<reference evidence="5" key="1">
    <citation type="submission" date="2020-02" db="EMBL/GenBank/DDBJ databases">
        <authorList>
            <person name="Lichtner F.J."/>
        </authorList>
    </citation>
    <scope>NUCLEOTIDE SEQUENCE</scope>
    <source>
        <strain evidence="5">G10</strain>
    </source>
</reference>
<feature type="repeat" description="ANK" evidence="3">
    <location>
        <begin position="281"/>
        <end position="313"/>
    </location>
</feature>
<dbReference type="InterPro" id="IPR002110">
    <property type="entry name" value="Ankyrin_rpt"/>
</dbReference>
<keyword evidence="1" id="KW-0677">Repeat</keyword>
<evidence type="ECO:0000259" key="4">
    <source>
        <dbReference type="Pfam" id="PF12937"/>
    </source>
</evidence>
<gene>
    <name evidence="5" type="ORF">PCG10_010443</name>
</gene>
<accession>A0A9P5GI02</accession>
<evidence type="ECO:0000256" key="2">
    <source>
        <dbReference type="ARBA" id="ARBA00023043"/>
    </source>
</evidence>
<keyword evidence="6" id="KW-1185">Reference proteome</keyword>
<dbReference type="SUPFAM" id="SSF48403">
    <property type="entry name" value="Ankyrin repeat"/>
    <property type="match status" value="1"/>
</dbReference>
<evidence type="ECO:0000256" key="3">
    <source>
        <dbReference type="PROSITE-ProRule" id="PRU00023"/>
    </source>
</evidence>